<gene>
    <name evidence="1" type="ORF">MM415B05366_0009</name>
</gene>
<dbReference type="AlphaFoldDB" id="A0A6M3LRY2"/>
<proteinExistence type="predicted"/>
<organism evidence="1">
    <name type="scientific">viral metagenome</name>
    <dbReference type="NCBI Taxonomy" id="1070528"/>
    <lineage>
        <taxon>unclassified sequences</taxon>
        <taxon>metagenomes</taxon>
        <taxon>organismal metagenomes</taxon>
    </lineage>
</organism>
<name>A0A6M3LRY2_9ZZZZ</name>
<dbReference type="EMBL" id="MT143317">
    <property type="protein sequence ID" value="QJA95478.1"/>
    <property type="molecule type" value="Genomic_DNA"/>
</dbReference>
<accession>A0A6M3LRY2</accession>
<protein>
    <submittedName>
        <fullName evidence="1">Uncharacterized protein</fullName>
    </submittedName>
</protein>
<evidence type="ECO:0000313" key="1">
    <source>
        <dbReference type="EMBL" id="QJA95478.1"/>
    </source>
</evidence>
<reference evidence="1" key="1">
    <citation type="submission" date="2020-03" db="EMBL/GenBank/DDBJ databases">
        <title>The deep terrestrial virosphere.</title>
        <authorList>
            <person name="Holmfeldt K."/>
            <person name="Nilsson E."/>
            <person name="Simone D."/>
            <person name="Lopez-Fernandez M."/>
            <person name="Wu X."/>
            <person name="de Brujin I."/>
            <person name="Lundin D."/>
            <person name="Andersson A."/>
            <person name="Bertilsson S."/>
            <person name="Dopson M."/>
        </authorList>
    </citation>
    <scope>NUCLEOTIDE SEQUENCE</scope>
    <source>
        <strain evidence="1">MM415B05366</strain>
    </source>
</reference>
<sequence>MNYDDYEDEQAERFFAECHDAELEDWIEHGGLEQMERDYAKRTVNTIR</sequence>